<feature type="region of interest" description="Disordered" evidence="1">
    <location>
        <begin position="415"/>
        <end position="554"/>
    </location>
</feature>
<keyword evidence="4" id="KW-1185">Reference proteome</keyword>
<feature type="signal peptide" evidence="2">
    <location>
        <begin position="1"/>
        <end position="26"/>
    </location>
</feature>
<feature type="region of interest" description="Disordered" evidence="1">
    <location>
        <begin position="226"/>
        <end position="302"/>
    </location>
</feature>
<comment type="caution">
    <text evidence="3">The sequence shown here is derived from an EMBL/GenBank/DDBJ whole genome shotgun (WGS) entry which is preliminary data.</text>
</comment>
<sequence>MLFWKALVFPPLRCALAFGLLDGSDAAPPKTLEVTDDARKKLTVPNPSYSTWVARDQFVQGWLNNSLSPDILAHVLDKTSTAETWSTISALFASASKAKVSHLRTTLNNTKKKEMTVEKYLSKMMGFRSELAAARKIIDDDEMISYITAGLDGKYNVLVDRVDNTPGISLDDVMNQVSAFDMRQTLLSDTEDAGPFVSSANLSRRDDKRRDEPRRDDYWRRDERRRDDDWPRDDRHRDDMRRDEPHRDDKRREESRCDNRRRDEPRCDEPRGYWRREEPRRDDSRGRDGGGKGHRGRDRTPTPFVDVRCQICTIYGHPANECWWRYKDDSDDDGDRNDKAVHAAAYGIDTNWYSDTGATDHITGALNKFSMHDKYQGRDRVHTADDNDTSSTNGDAHIDDYMPLHVVSNVTNVPQQAPQKMKQMSPKLMQNKELDTGSEADPTDRTCTDPEEDSPARASQSALSPRAPRASSPSAWSPPEGGCAAGRSRSASPVSHTTRSTPATTTSSSAELASGMDSEEEVMHASTPPPPPPPPMPPTLGPRTRLQRGEPSTRAEALEDSRWRQAMHHEYNSLMLNKTWHLVPPSSTHNLIDCKWVYRVKKNADGIVDRYKERLVAKGFKQ</sequence>
<dbReference type="Proteomes" id="UP001231189">
    <property type="component" value="Unassembled WGS sequence"/>
</dbReference>
<feature type="compositionally biased region" description="Low complexity" evidence="1">
    <location>
        <begin position="456"/>
        <end position="479"/>
    </location>
</feature>
<dbReference type="EMBL" id="JAUUTY010000007">
    <property type="protein sequence ID" value="KAK1613284.1"/>
    <property type="molecule type" value="Genomic_DNA"/>
</dbReference>
<evidence type="ECO:0000313" key="3">
    <source>
        <dbReference type="EMBL" id="KAK1613284.1"/>
    </source>
</evidence>
<dbReference type="AlphaFoldDB" id="A0AAD8R4J2"/>
<feature type="compositionally biased region" description="Low complexity" evidence="1">
    <location>
        <begin position="495"/>
        <end position="514"/>
    </location>
</feature>
<gene>
    <name evidence="3" type="ORF">QYE76_036957</name>
</gene>
<protein>
    <recommendedName>
        <fullName evidence="5">Reverse transcriptase Ty1/copia-type domain-containing protein</fullName>
    </recommendedName>
</protein>
<feature type="compositionally biased region" description="Pro residues" evidence="1">
    <location>
        <begin position="527"/>
        <end position="540"/>
    </location>
</feature>
<dbReference type="PANTHER" id="PTHR47481">
    <property type="match status" value="1"/>
</dbReference>
<feature type="region of interest" description="Disordered" evidence="1">
    <location>
        <begin position="191"/>
        <end position="213"/>
    </location>
</feature>
<dbReference type="Pfam" id="PF14223">
    <property type="entry name" value="Retrotran_gag_2"/>
    <property type="match status" value="1"/>
</dbReference>
<accession>A0AAD8R4J2</accession>
<keyword evidence="2" id="KW-0732">Signal</keyword>
<feature type="compositionally biased region" description="Basic and acidic residues" evidence="1">
    <location>
        <begin position="203"/>
        <end position="213"/>
    </location>
</feature>
<name>A0AAD8R4J2_LOLMU</name>
<evidence type="ECO:0000256" key="2">
    <source>
        <dbReference type="SAM" id="SignalP"/>
    </source>
</evidence>
<evidence type="ECO:0008006" key="5">
    <source>
        <dbReference type="Google" id="ProtNLM"/>
    </source>
</evidence>
<feature type="compositionally biased region" description="Basic and acidic residues" evidence="1">
    <location>
        <begin position="226"/>
        <end position="291"/>
    </location>
</feature>
<evidence type="ECO:0000256" key="1">
    <source>
        <dbReference type="SAM" id="MobiDB-lite"/>
    </source>
</evidence>
<evidence type="ECO:0000313" key="4">
    <source>
        <dbReference type="Proteomes" id="UP001231189"/>
    </source>
</evidence>
<proteinExistence type="predicted"/>
<dbReference type="PANTHER" id="PTHR47481:SF31">
    <property type="entry name" value="OS01G0873500 PROTEIN"/>
    <property type="match status" value="1"/>
</dbReference>
<organism evidence="3 4">
    <name type="scientific">Lolium multiflorum</name>
    <name type="common">Italian ryegrass</name>
    <name type="synonym">Lolium perenne subsp. multiflorum</name>
    <dbReference type="NCBI Taxonomy" id="4521"/>
    <lineage>
        <taxon>Eukaryota</taxon>
        <taxon>Viridiplantae</taxon>
        <taxon>Streptophyta</taxon>
        <taxon>Embryophyta</taxon>
        <taxon>Tracheophyta</taxon>
        <taxon>Spermatophyta</taxon>
        <taxon>Magnoliopsida</taxon>
        <taxon>Liliopsida</taxon>
        <taxon>Poales</taxon>
        <taxon>Poaceae</taxon>
        <taxon>BOP clade</taxon>
        <taxon>Pooideae</taxon>
        <taxon>Poodae</taxon>
        <taxon>Poeae</taxon>
        <taxon>Poeae Chloroplast Group 2 (Poeae type)</taxon>
        <taxon>Loliodinae</taxon>
        <taxon>Loliinae</taxon>
        <taxon>Lolium</taxon>
    </lineage>
</organism>
<reference evidence="3" key="1">
    <citation type="submission" date="2023-07" db="EMBL/GenBank/DDBJ databases">
        <title>A chromosome-level genome assembly of Lolium multiflorum.</title>
        <authorList>
            <person name="Chen Y."/>
            <person name="Copetti D."/>
            <person name="Kolliker R."/>
            <person name="Studer B."/>
        </authorList>
    </citation>
    <scope>NUCLEOTIDE SEQUENCE</scope>
    <source>
        <strain evidence="3">02402/16</strain>
        <tissue evidence="3">Leaf</tissue>
    </source>
</reference>
<feature type="chain" id="PRO_5041915942" description="Reverse transcriptase Ty1/copia-type domain-containing protein" evidence="2">
    <location>
        <begin position="27"/>
        <end position="622"/>
    </location>
</feature>